<dbReference type="RefSeq" id="WP_237345643.1">
    <property type="nucleotide sequence ID" value="NZ_JABWGX010000011.1"/>
</dbReference>
<dbReference type="PANTHER" id="PTHR30006:SF2">
    <property type="entry name" value="ABC TRANSPORTER SUBSTRATE-BINDING PROTEIN"/>
    <property type="match status" value="1"/>
</dbReference>
<name>A0ABU0LDC4_XANAG</name>
<proteinExistence type="predicted"/>
<protein>
    <submittedName>
        <fullName evidence="2">ABC-type Fe3+ transport system substrate-binding protein</fullName>
    </submittedName>
</protein>
<sequence length="348" mass="38777">MRPVMPAPDGALMPAGPLDLLCEVPVPLRMRFADDLSRHLARHCTQGGEAFSCHVPMGQGGPSPLDRLRYVRDPLDFPRMLVSARHGNAFNRRFHDTHMRAGAFSSGQPAGVASVFEAAGLIDPKGWIGVYAVAPFVMLVDRARLGTRPLPRSWADLAEPELRGEVSFGGWRRPGMAHHSALNTFFLLAMLRLLGPERFGRLLANVSELTHSAQMPRIAGTGASVSSIYVLPWSLADICPRRNRTEVVWPREGALAYPLWTTMQSAHRQRLAPVVDHLYGTATADFLDRNRYPALAPRRQPALPEGARLLWPGWDYVRHPAAASDLKHVIALFRRSREQMEREVRRCA</sequence>
<reference evidence="2 3" key="1">
    <citation type="submission" date="2023-07" db="EMBL/GenBank/DDBJ databases">
        <title>Genomic Encyclopedia of Type Strains, Phase IV (KMG-IV): sequencing the most valuable type-strain genomes for metagenomic binning, comparative biology and taxonomic classification.</title>
        <authorList>
            <person name="Goeker M."/>
        </authorList>
    </citation>
    <scope>NUCLEOTIDE SEQUENCE [LARGE SCALE GENOMIC DNA]</scope>
    <source>
        <strain evidence="2 3">DSM 3770</strain>
    </source>
</reference>
<accession>A0ABU0LDC4</accession>
<keyword evidence="3" id="KW-1185">Reference proteome</keyword>
<dbReference type="SUPFAM" id="SSF53850">
    <property type="entry name" value="Periplasmic binding protein-like II"/>
    <property type="match status" value="1"/>
</dbReference>
<dbReference type="PANTHER" id="PTHR30006">
    <property type="entry name" value="THIAMINE-BINDING PERIPLASMIC PROTEIN-RELATED"/>
    <property type="match status" value="1"/>
</dbReference>
<dbReference type="EMBL" id="JAUSVY010000003">
    <property type="protein sequence ID" value="MDQ0505144.1"/>
    <property type="molecule type" value="Genomic_DNA"/>
</dbReference>
<dbReference type="Gene3D" id="3.40.190.10">
    <property type="entry name" value="Periplasmic binding protein-like II"/>
    <property type="match status" value="2"/>
</dbReference>
<evidence type="ECO:0000256" key="1">
    <source>
        <dbReference type="ARBA" id="ARBA00022729"/>
    </source>
</evidence>
<evidence type="ECO:0000313" key="2">
    <source>
        <dbReference type="EMBL" id="MDQ0505144.1"/>
    </source>
</evidence>
<organism evidence="2 3">
    <name type="scientific">Xanthobacter agilis</name>
    <dbReference type="NCBI Taxonomy" id="47492"/>
    <lineage>
        <taxon>Bacteria</taxon>
        <taxon>Pseudomonadati</taxon>
        <taxon>Pseudomonadota</taxon>
        <taxon>Alphaproteobacteria</taxon>
        <taxon>Hyphomicrobiales</taxon>
        <taxon>Xanthobacteraceae</taxon>
        <taxon>Xanthobacter</taxon>
    </lineage>
</organism>
<dbReference type="Pfam" id="PF13343">
    <property type="entry name" value="SBP_bac_6"/>
    <property type="match status" value="1"/>
</dbReference>
<dbReference type="Proteomes" id="UP001241747">
    <property type="component" value="Unassembled WGS sequence"/>
</dbReference>
<evidence type="ECO:0000313" key="3">
    <source>
        <dbReference type="Proteomes" id="UP001241747"/>
    </source>
</evidence>
<comment type="caution">
    <text evidence="2">The sequence shown here is derived from an EMBL/GenBank/DDBJ whole genome shotgun (WGS) entry which is preliminary data.</text>
</comment>
<gene>
    <name evidence="2" type="ORF">QOZ94_001926</name>
</gene>
<keyword evidence="1" id="KW-0732">Signal</keyword>